<dbReference type="SUPFAM" id="SSF46565">
    <property type="entry name" value="Chaperone J-domain"/>
    <property type="match status" value="1"/>
</dbReference>
<dbReference type="InterPro" id="IPR036869">
    <property type="entry name" value="J_dom_sf"/>
</dbReference>
<feature type="compositionally biased region" description="Basic and acidic residues" evidence="2">
    <location>
        <begin position="798"/>
        <end position="816"/>
    </location>
</feature>
<dbReference type="SUPFAM" id="SSF48452">
    <property type="entry name" value="TPR-like"/>
    <property type="match status" value="2"/>
</dbReference>
<feature type="compositionally biased region" description="Basic residues" evidence="2">
    <location>
        <begin position="275"/>
        <end position="284"/>
    </location>
</feature>
<feature type="region of interest" description="Disordered" evidence="2">
    <location>
        <begin position="382"/>
        <end position="405"/>
    </location>
</feature>
<feature type="compositionally biased region" description="Basic and acidic residues" evidence="2">
    <location>
        <begin position="894"/>
        <end position="917"/>
    </location>
</feature>
<reference evidence="4 5" key="1">
    <citation type="journal article" date="2024" name="Science">
        <title>Giant polyketide synthase enzymes in the biosynthesis of giant marine polyether toxins.</title>
        <authorList>
            <person name="Fallon T.R."/>
            <person name="Shende V.V."/>
            <person name="Wierzbicki I.H."/>
            <person name="Pendleton A.L."/>
            <person name="Watervoot N.F."/>
            <person name="Auber R.P."/>
            <person name="Gonzalez D.J."/>
            <person name="Wisecaver J.H."/>
            <person name="Moore B.S."/>
        </authorList>
    </citation>
    <scope>NUCLEOTIDE SEQUENCE [LARGE SCALE GENOMIC DNA]</scope>
    <source>
        <strain evidence="4 5">12B1</strain>
    </source>
</reference>
<dbReference type="PROSITE" id="PS50005">
    <property type="entry name" value="TPR"/>
    <property type="match status" value="1"/>
</dbReference>
<keyword evidence="1" id="KW-0802">TPR repeat</keyword>
<organism evidence="4 5">
    <name type="scientific">Prymnesium parvum</name>
    <name type="common">Toxic golden alga</name>
    <dbReference type="NCBI Taxonomy" id="97485"/>
    <lineage>
        <taxon>Eukaryota</taxon>
        <taxon>Haptista</taxon>
        <taxon>Haptophyta</taxon>
        <taxon>Prymnesiophyceae</taxon>
        <taxon>Prymnesiales</taxon>
        <taxon>Prymnesiaceae</taxon>
        <taxon>Prymnesium</taxon>
    </lineage>
</organism>
<dbReference type="InterPro" id="IPR011990">
    <property type="entry name" value="TPR-like_helical_dom_sf"/>
</dbReference>
<dbReference type="InterPro" id="IPR052758">
    <property type="entry name" value="SRC_co-chaperone"/>
</dbReference>
<dbReference type="Gene3D" id="1.10.287.110">
    <property type="entry name" value="DnaJ domain"/>
    <property type="match status" value="1"/>
</dbReference>
<feature type="compositionally biased region" description="Pro residues" evidence="2">
    <location>
        <begin position="104"/>
        <end position="116"/>
    </location>
</feature>
<dbReference type="InterPro" id="IPR001623">
    <property type="entry name" value="DnaJ_domain"/>
</dbReference>
<keyword evidence="5" id="KW-1185">Reference proteome</keyword>
<evidence type="ECO:0000256" key="1">
    <source>
        <dbReference type="PROSITE-ProRule" id="PRU00339"/>
    </source>
</evidence>
<name>A0AB34JMW3_PRYPA</name>
<feature type="compositionally biased region" description="Low complexity" evidence="2">
    <location>
        <begin position="122"/>
        <end position="138"/>
    </location>
</feature>
<dbReference type="CDD" id="cd06257">
    <property type="entry name" value="DnaJ"/>
    <property type="match status" value="1"/>
</dbReference>
<feature type="region of interest" description="Disordered" evidence="2">
    <location>
        <begin position="894"/>
        <end position="925"/>
    </location>
</feature>
<feature type="region of interest" description="Disordered" evidence="2">
    <location>
        <begin position="798"/>
        <end position="841"/>
    </location>
</feature>
<dbReference type="PANTHER" id="PTHR44200">
    <property type="entry name" value="DNAJ HOMOLOG SUBFAMILY C MEMBER 7"/>
    <property type="match status" value="1"/>
</dbReference>
<dbReference type="InterPro" id="IPR019734">
    <property type="entry name" value="TPR_rpt"/>
</dbReference>
<feature type="repeat" description="TPR" evidence="1">
    <location>
        <begin position="681"/>
        <end position="714"/>
    </location>
</feature>
<accession>A0AB34JMW3</accession>
<dbReference type="Proteomes" id="UP001515480">
    <property type="component" value="Unassembled WGS sequence"/>
</dbReference>
<evidence type="ECO:0000313" key="4">
    <source>
        <dbReference type="EMBL" id="KAL1522031.1"/>
    </source>
</evidence>
<feature type="domain" description="J" evidence="3">
    <location>
        <begin position="843"/>
        <end position="912"/>
    </location>
</feature>
<feature type="region of interest" description="Disordered" evidence="2">
    <location>
        <begin position="1"/>
        <end position="144"/>
    </location>
</feature>
<dbReference type="PRINTS" id="PR00625">
    <property type="entry name" value="JDOMAIN"/>
</dbReference>
<gene>
    <name evidence="4" type="ORF">AB1Y20_021676</name>
</gene>
<dbReference type="AlphaFoldDB" id="A0AB34JMW3"/>
<evidence type="ECO:0000256" key="2">
    <source>
        <dbReference type="SAM" id="MobiDB-lite"/>
    </source>
</evidence>
<dbReference type="Gene3D" id="1.25.40.10">
    <property type="entry name" value="Tetratricopeptide repeat domain"/>
    <property type="match status" value="2"/>
</dbReference>
<proteinExistence type="predicted"/>
<dbReference type="PANTHER" id="PTHR44200:SF1">
    <property type="entry name" value="DNAJ HOMOLOG SUBFAMILY C MEMBER 7"/>
    <property type="match status" value="1"/>
</dbReference>
<sequence length="947" mass="101372">MELKENLTFHMGRASDGTPRKQRDRRSKASKPRLPSHFSLFGEGQPMMPMSGNGGGKDALGTPTDGESTSDWASAKSHISDSPTAGLGKRSPVTPPTFKIPLFTSPPPPPQPPTPCAPESVPTGGAAHSAPPGAGSQPLAEDVETAAAALEGLAMRDHRTVPPVVPPPAVPLSSGAFTIGTDGSGSRRKSKEKRSPTKTSPVDVQMRDLSPPNSSPRPDDDSARWAPAADGGASSRPQEGGASLLPESTSPLFTVGKGDLPPSGGKARGKDASRRRPAAAKPHKPAASALPAAAAASSASAAFGHTAMPSDAPPLPRAAWLPAAGGVEEMAARFEQTRLDAAARAAPPAAGAMDEMAARLAQTRLDAAATAAAPSAFTAPLEAARQKEAPGAPRAPRTAAAAAGPEEAEVWKLAEEYKERGNRRFAMKLYEEALSWYRQAVGQMRAHPQRHCEGAVRTKLSSYHANAAAALMQLGRLPEAAHACDEALLEDPRLGKSLLRAAHLRVMLGDTAGAREVYSQLRGVGLHAEAEEGLRQCMLNEQQAARFLSELGACRRAASTAAASSNAHQKLKELQAEVEGAIGRAKYNLPLKALRAEILSAAGRGKEARAICERELHAAATEKLSHEGGYFIQSVIWLHTLGRVLYDMSLLPEAIEKLSDALQRPGTPAATKPLLRKVQRLEAERNLGNEAFKRGQNAAAAAAYTRALAVDPNHARFNALLYCNRATAHSKLGQLQQALADCSSAIVLDPTYAKAYLRRGELKQRCGDLKSACDDFVSATRFDVNGGIGQEAARKLAEARREREAHQAHARREQANRQRGYQYHGRHAGGAPPPPPRPAKQRCHYEVLGIAFSATAEEIRKAYKKMALKYHPDKNNGSEAERNSAQATFLEVQKAHDTLSETTSRRAYDREREREQSFRSAGGRGFGQDEDDLFSFFHRSHWQRGYY</sequence>
<dbReference type="SMART" id="SM00028">
    <property type="entry name" value="TPR"/>
    <property type="match status" value="6"/>
</dbReference>
<evidence type="ECO:0000259" key="3">
    <source>
        <dbReference type="PROSITE" id="PS50076"/>
    </source>
</evidence>
<dbReference type="EMBL" id="JBGBPQ010000007">
    <property type="protein sequence ID" value="KAL1522031.1"/>
    <property type="molecule type" value="Genomic_DNA"/>
</dbReference>
<dbReference type="SMART" id="SM00271">
    <property type="entry name" value="DnaJ"/>
    <property type="match status" value="1"/>
</dbReference>
<dbReference type="PROSITE" id="PS50076">
    <property type="entry name" value="DNAJ_2"/>
    <property type="match status" value="1"/>
</dbReference>
<dbReference type="Pfam" id="PF00226">
    <property type="entry name" value="DnaJ"/>
    <property type="match status" value="1"/>
</dbReference>
<feature type="region of interest" description="Disordered" evidence="2">
    <location>
        <begin position="158"/>
        <end position="292"/>
    </location>
</feature>
<comment type="caution">
    <text evidence="4">The sequence shown here is derived from an EMBL/GenBank/DDBJ whole genome shotgun (WGS) entry which is preliminary data.</text>
</comment>
<dbReference type="Pfam" id="PF00515">
    <property type="entry name" value="TPR_1"/>
    <property type="match status" value="1"/>
</dbReference>
<evidence type="ECO:0000313" key="5">
    <source>
        <dbReference type="Proteomes" id="UP001515480"/>
    </source>
</evidence>
<protein>
    <recommendedName>
        <fullName evidence="3">J domain-containing protein</fullName>
    </recommendedName>
</protein>
<feature type="compositionally biased region" description="Basic residues" evidence="2">
    <location>
        <begin position="20"/>
        <end position="31"/>
    </location>
</feature>